<feature type="domain" description="DUF4352" evidence="3">
    <location>
        <begin position="79"/>
        <end position="197"/>
    </location>
</feature>
<name>A0ABW4QIY4_9BACL</name>
<comment type="caution">
    <text evidence="4">The sequence shown here is derived from an EMBL/GenBank/DDBJ whole genome shotgun (WGS) entry which is preliminary data.</text>
</comment>
<dbReference type="Proteomes" id="UP001597273">
    <property type="component" value="Unassembled WGS sequence"/>
</dbReference>
<evidence type="ECO:0000256" key="1">
    <source>
        <dbReference type="ARBA" id="ARBA00022729"/>
    </source>
</evidence>
<dbReference type="Pfam" id="PF11611">
    <property type="entry name" value="DUF4352"/>
    <property type="match status" value="1"/>
</dbReference>
<keyword evidence="1 2" id="KW-0732">Signal</keyword>
<dbReference type="InterPro" id="IPR029050">
    <property type="entry name" value="Immunoprotect_excell_Ig-like"/>
</dbReference>
<reference evidence="5" key="1">
    <citation type="journal article" date="2019" name="Int. J. Syst. Evol. Microbiol.">
        <title>The Global Catalogue of Microorganisms (GCM) 10K type strain sequencing project: providing services to taxonomists for standard genome sequencing and annotation.</title>
        <authorList>
            <consortium name="The Broad Institute Genomics Platform"/>
            <consortium name="The Broad Institute Genome Sequencing Center for Infectious Disease"/>
            <person name="Wu L."/>
            <person name="Ma J."/>
        </authorList>
    </citation>
    <scope>NUCLEOTIDE SEQUENCE [LARGE SCALE GENOMIC DNA]</scope>
    <source>
        <strain evidence="5">CGMCC 1.15475</strain>
    </source>
</reference>
<evidence type="ECO:0000259" key="3">
    <source>
        <dbReference type="Pfam" id="PF11611"/>
    </source>
</evidence>
<organism evidence="4 5">
    <name type="scientific">Planococcus chinensis</name>
    <dbReference type="NCBI Taxonomy" id="272917"/>
    <lineage>
        <taxon>Bacteria</taxon>
        <taxon>Bacillati</taxon>
        <taxon>Bacillota</taxon>
        <taxon>Bacilli</taxon>
        <taxon>Bacillales</taxon>
        <taxon>Caryophanaceae</taxon>
        <taxon>Planococcus</taxon>
    </lineage>
</organism>
<sequence>MKKQSMYIFLASALLLAGCSGKETTSSAVSAGSLSEPPAYYEGYAESPQVTGDQALLAEGDTVRDDKGELALEGVNLEGETLTIGEIELTVREAKNLRYKPSYGLIDFFHSYTHDTEFNLVKLFVEIKNIGDEPLRFAPVALLETSAGETKLWEDDVYLEELNGEITPGETKKGNLGFIVEKTGIESVLITTSDLFNEDGEVIVPAQQINMDF</sequence>
<gene>
    <name evidence="4" type="ORF">ACFSDB_11645</name>
</gene>
<dbReference type="PROSITE" id="PS51257">
    <property type="entry name" value="PROKAR_LIPOPROTEIN"/>
    <property type="match status" value="1"/>
</dbReference>
<keyword evidence="5" id="KW-1185">Reference proteome</keyword>
<evidence type="ECO:0000313" key="4">
    <source>
        <dbReference type="EMBL" id="MFD1863572.1"/>
    </source>
</evidence>
<dbReference type="Gene3D" id="2.60.40.1240">
    <property type="match status" value="1"/>
</dbReference>
<dbReference type="InterPro" id="IPR029051">
    <property type="entry name" value="DUF4352"/>
</dbReference>
<dbReference type="EMBL" id="JBHUFW010000008">
    <property type="protein sequence ID" value="MFD1863572.1"/>
    <property type="molecule type" value="Genomic_DNA"/>
</dbReference>
<evidence type="ECO:0000256" key="2">
    <source>
        <dbReference type="SAM" id="SignalP"/>
    </source>
</evidence>
<proteinExistence type="predicted"/>
<accession>A0ABW4QIY4</accession>
<feature type="chain" id="PRO_5045458312" evidence="2">
    <location>
        <begin position="23"/>
        <end position="213"/>
    </location>
</feature>
<dbReference type="RefSeq" id="WP_204893256.1">
    <property type="nucleotide sequence ID" value="NZ_JBHUFW010000008.1"/>
</dbReference>
<protein>
    <submittedName>
        <fullName evidence="4">DUF4352 domain-containing protein</fullName>
    </submittedName>
</protein>
<evidence type="ECO:0000313" key="5">
    <source>
        <dbReference type="Proteomes" id="UP001597273"/>
    </source>
</evidence>
<feature type="signal peptide" evidence="2">
    <location>
        <begin position="1"/>
        <end position="22"/>
    </location>
</feature>